<dbReference type="PANTHER" id="PTHR38765:SF1">
    <property type="entry name" value="DUF484 DOMAIN-CONTAINING PROTEIN"/>
    <property type="match status" value="1"/>
</dbReference>
<dbReference type="PANTHER" id="PTHR38765">
    <property type="entry name" value="DUF484 DOMAIN-CONTAINING PROTEIN"/>
    <property type="match status" value="1"/>
</dbReference>
<keyword evidence="3" id="KW-1185">Reference proteome</keyword>
<proteinExistence type="predicted"/>
<evidence type="ECO:0000313" key="2">
    <source>
        <dbReference type="EMBL" id="SDL87148.1"/>
    </source>
</evidence>
<dbReference type="InterPro" id="IPR029016">
    <property type="entry name" value="GAF-like_dom_sf"/>
</dbReference>
<dbReference type="Proteomes" id="UP000198654">
    <property type="component" value="Unassembled WGS sequence"/>
</dbReference>
<sequence length="238" mass="26986">MSQAPAPEPRQTLDPEMVAHWLARHPDFFVGREGLLQQLKVPHPEAQGAISLLERLVLDLRERAESAEWRLEQLLESARHNESQYRRTRELMLALLEAEDSDALGQALVTQLSERFRTQAVALWCAPSLTDVEPHPPQAPRFVLDEASGARLGALLDGRVSRCRRLSRKDWQRLLPHIEPPKQSGSCALTRLTVGEPLGYLILASHDVEHFRASLDTLFTEYLGEVVARLLVRHAHRE</sequence>
<evidence type="ECO:0000313" key="3">
    <source>
        <dbReference type="Proteomes" id="UP000198654"/>
    </source>
</evidence>
<dbReference type="OrthoDB" id="8525200at2"/>
<dbReference type="Pfam" id="PF04340">
    <property type="entry name" value="DUF484"/>
    <property type="match status" value="1"/>
</dbReference>
<reference evidence="2 3" key="1">
    <citation type="submission" date="2016-10" db="EMBL/GenBank/DDBJ databases">
        <authorList>
            <person name="de Groot N.N."/>
        </authorList>
    </citation>
    <scope>NUCLEOTIDE SEQUENCE [LARGE SCALE GENOMIC DNA]</scope>
    <source>
        <strain evidence="2 3">DSM 14789</strain>
    </source>
</reference>
<organism evidence="2 3">
    <name type="scientific">Modicisalibacter muralis</name>
    <dbReference type="NCBI Taxonomy" id="119000"/>
    <lineage>
        <taxon>Bacteria</taxon>
        <taxon>Pseudomonadati</taxon>
        <taxon>Pseudomonadota</taxon>
        <taxon>Gammaproteobacteria</taxon>
        <taxon>Oceanospirillales</taxon>
        <taxon>Halomonadaceae</taxon>
        <taxon>Modicisalibacter</taxon>
    </lineage>
</organism>
<dbReference type="InterPro" id="IPR007435">
    <property type="entry name" value="DUF484"/>
</dbReference>
<protein>
    <recommendedName>
        <fullName evidence="4">DUF484 family protein</fullName>
    </recommendedName>
</protein>
<dbReference type="STRING" id="119000.SAMN05661010_02759"/>
<dbReference type="RefSeq" id="WP_089729535.1">
    <property type="nucleotide sequence ID" value="NZ_FNGI01000008.1"/>
</dbReference>
<dbReference type="AlphaFoldDB" id="A0A1G9NKM6"/>
<keyword evidence="1" id="KW-0175">Coiled coil</keyword>
<feature type="coiled-coil region" evidence="1">
    <location>
        <begin position="50"/>
        <end position="77"/>
    </location>
</feature>
<evidence type="ECO:0008006" key="4">
    <source>
        <dbReference type="Google" id="ProtNLM"/>
    </source>
</evidence>
<evidence type="ECO:0000256" key="1">
    <source>
        <dbReference type="SAM" id="Coils"/>
    </source>
</evidence>
<accession>A0A1G9NKM6</accession>
<dbReference type="Gene3D" id="3.30.450.40">
    <property type="match status" value="1"/>
</dbReference>
<gene>
    <name evidence="2" type="ORF">SAMN05661010_02759</name>
</gene>
<dbReference type="EMBL" id="FNGI01000008">
    <property type="protein sequence ID" value="SDL87148.1"/>
    <property type="molecule type" value="Genomic_DNA"/>
</dbReference>
<name>A0A1G9NKM6_9GAMM</name>